<dbReference type="CDD" id="cd14777">
    <property type="entry name" value="Yhb1-globin-like"/>
    <property type="match status" value="1"/>
</dbReference>
<evidence type="ECO:0000256" key="3">
    <source>
        <dbReference type="ARBA" id="ARBA00004496"/>
    </source>
</evidence>
<dbReference type="Gene3D" id="2.40.30.10">
    <property type="entry name" value="Translation factors"/>
    <property type="match status" value="1"/>
</dbReference>
<keyword evidence="6" id="KW-0963">Cytoplasm</keyword>
<dbReference type="InterPro" id="IPR009050">
    <property type="entry name" value="Globin-like_sf"/>
</dbReference>
<dbReference type="eggNOG" id="KOG3378">
    <property type="taxonomic scope" value="Eukaryota"/>
</dbReference>
<evidence type="ECO:0000256" key="15">
    <source>
        <dbReference type="ARBA" id="ARBA00023027"/>
    </source>
</evidence>
<comment type="cofactor">
    <cofactor evidence="1">
        <name>heme b</name>
        <dbReference type="ChEBI" id="CHEBI:60344"/>
    </cofactor>
</comment>
<keyword evidence="8 19" id="KW-0349">Heme</keyword>
<dbReference type="InterPro" id="IPR017927">
    <property type="entry name" value="FAD-bd_FR_type"/>
</dbReference>
<dbReference type="Pfam" id="PF00175">
    <property type="entry name" value="NAD_binding_1"/>
    <property type="match status" value="1"/>
</dbReference>
<evidence type="ECO:0000256" key="14">
    <source>
        <dbReference type="ARBA" id="ARBA00023004"/>
    </source>
</evidence>
<dbReference type="PRINTS" id="PR00410">
    <property type="entry name" value="PHEHYDRXLASE"/>
</dbReference>
<dbReference type="InterPro" id="IPR001433">
    <property type="entry name" value="OxRdtase_FAD/NAD-bd"/>
</dbReference>
<dbReference type="Pfam" id="PF00042">
    <property type="entry name" value="Globin"/>
    <property type="match status" value="1"/>
</dbReference>
<dbReference type="InterPro" id="IPR039261">
    <property type="entry name" value="FNR_nucleotide-bd"/>
</dbReference>
<comment type="cofactor">
    <cofactor evidence="2">
        <name>FAD</name>
        <dbReference type="ChEBI" id="CHEBI:57692"/>
    </cofactor>
</comment>
<dbReference type="STRING" id="5786.F1A2R8"/>
<keyword evidence="9" id="KW-0285">Flavoprotein</keyword>
<proteinExistence type="inferred from homology"/>
<dbReference type="OMA" id="ADIHYEV"/>
<evidence type="ECO:0000256" key="1">
    <source>
        <dbReference type="ARBA" id="ARBA00001970"/>
    </source>
</evidence>
<keyword evidence="13" id="KW-0560">Oxidoreductase</keyword>
<evidence type="ECO:0000256" key="6">
    <source>
        <dbReference type="ARBA" id="ARBA00022490"/>
    </source>
</evidence>
<gene>
    <name evidence="22" type="ORF">DICPUDRAFT_58751</name>
</gene>
<evidence type="ECO:0000256" key="13">
    <source>
        <dbReference type="ARBA" id="ARBA00023002"/>
    </source>
</evidence>
<keyword evidence="10" id="KW-0479">Metal-binding</keyword>
<feature type="domain" description="Globin" evidence="20">
    <location>
        <begin position="1"/>
        <end position="138"/>
    </location>
</feature>
<dbReference type="InterPro" id="IPR000971">
    <property type="entry name" value="Globin"/>
</dbReference>
<dbReference type="GO" id="GO:0046210">
    <property type="term" value="P:nitric oxide catabolic process"/>
    <property type="evidence" value="ECO:0000318"/>
    <property type="project" value="GO_Central"/>
</dbReference>
<dbReference type="InterPro" id="IPR017938">
    <property type="entry name" value="Riboflavin_synthase-like_b-brl"/>
</dbReference>
<dbReference type="Gene3D" id="1.10.490.10">
    <property type="entry name" value="Globins"/>
    <property type="match status" value="1"/>
</dbReference>
<dbReference type="NCBIfam" id="NF009805">
    <property type="entry name" value="PRK13289.1"/>
    <property type="match status" value="1"/>
</dbReference>
<dbReference type="SUPFAM" id="SSF46458">
    <property type="entry name" value="Globin-like"/>
    <property type="match status" value="1"/>
</dbReference>
<dbReference type="GO" id="GO:0008941">
    <property type="term" value="F:nitric oxide dioxygenase NAD(P)H activity"/>
    <property type="evidence" value="ECO:0000318"/>
    <property type="project" value="GO_Central"/>
</dbReference>
<feature type="domain" description="FAD-binding FR-type" evidence="21">
    <location>
        <begin position="152"/>
        <end position="258"/>
    </location>
</feature>
<comment type="similarity">
    <text evidence="19">Belongs to the globin family.</text>
</comment>
<evidence type="ECO:0000256" key="18">
    <source>
        <dbReference type="ARBA" id="ARBA00053100"/>
    </source>
</evidence>
<keyword evidence="15" id="KW-0520">NAD</keyword>
<keyword evidence="19" id="KW-0561">Oxygen transport</keyword>
<dbReference type="PROSITE" id="PS01033">
    <property type="entry name" value="GLOBIN"/>
    <property type="match status" value="1"/>
</dbReference>
<evidence type="ECO:0000256" key="8">
    <source>
        <dbReference type="ARBA" id="ARBA00022617"/>
    </source>
</evidence>
<evidence type="ECO:0000256" key="4">
    <source>
        <dbReference type="ARBA" id="ARBA00006401"/>
    </source>
</evidence>
<dbReference type="FunFam" id="1.10.490.10:FF:000003">
    <property type="entry name" value="Flavohemoprotein"/>
    <property type="match status" value="1"/>
</dbReference>
<dbReference type="PROSITE" id="PS51384">
    <property type="entry name" value="FAD_FR"/>
    <property type="match status" value="1"/>
</dbReference>
<dbReference type="PANTHER" id="PTHR43396:SF3">
    <property type="entry name" value="FLAVOHEMOPROTEIN"/>
    <property type="match status" value="1"/>
</dbReference>
<evidence type="ECO:0000256" key="9">
    <source>
        <dbReference type="ARBA" id="ARBA00022630"/>
    </source>
</evidence>
<keyword evidence="19" id="KW-0813">Transport</keyword>
<dbReference type="OrthoDB" id="275556at2759"/>
<dbReference type="EMBL" id="GL871422">
    <property type="protein sequence ID" value="EGC29514.1"/>
    <property type="molecule type" value="Genomic_DNA"/>
</dbReference>
<evidence type="ECO:0000256" key="17">
    <source>
        <dbReference type="ARBA" id="ARBA00049433"/>
    </source>
</evidence>
<dbReference type="GO" id="GO:0046872">
    <property type="term" value="F:metal ion binding"/>
    <property type="evidence" value="ECO:0007669"/>
    <property type="project" value="UniProtKB-KW"/>
</dbReference>
<protein>
    <recommendedName>
        <fullName evidence="5">nitric oxide dioxygenase</fullName>
        <ecNumber evidence="5">1.14.12.17</ecNumber>
    </recommendedName>
</protein>
<dbReference type="FunFam" id="2.40.30.10:FF:000034">
    <property type="entry name" value="Flavohemoprotein"/>
    <property type="match status" value="1"/>
</dbReference>
<comment type="similarity">
    <text evidence="4">In the C-terminal section; belongs to the flavoprotein pyridine nucleotide cytochrome reductase family.</text>
</comment>
<dbReference type="GeneID" id="10505273"/>
<evidence type="ECO:0000256" key="11">
    <source>
        <dbReference type="ARBA" id="ARBA00022827"/>
    </source>
</evidence>
<dbReference type="InterPro" id="IPR008333">
    <property type="entry name" value="Cbr1-like_FAD-bd_dom"/>
</dbReference>
<dbReference type="GO" id="GO:0009636">
    <property type="term" value="P:response to toxic substance"/>
    <property type="evidence" value="ECO:0007669"/>
    <property type="project" value="UniProtKB-KW"/>
</dbReference>
<dbReference type="GO" id="GO:0005344">
    <property type="term" value="F:oxygen carrier activity"/>
    <property type="evidence" value="ECO:0007669"/>
    <property type="project" value="UniProtKB-KW"/>
</dbReference>
<evidence type="ECO:0000256" key="12">
    <source>
        <dbReference type="ARBA" id="ARBA00022857"/>
    </source>
</evidence>
<evidence type="ECO:0000259" key="20">
    <source>
        <dbReference type="PROSITE" id="PS01033"/>
    </source>
</evidence>
<comment type="catalytic activity">
    <reaction evidence="16">
        <text>2 nitric oxide + NADH + 2 O2 = 2 nitrate + NAD(+) + H(+)</text>
        <dbReference type="Rhea" id="RHEA:19469"/>
        <dbReference type="ChEBI" id="CHEBI:15378"/>
        <dbReference type="ChEBI" id="CHEBI:15379"/>
        <dbReference type="ChEBI" id="CHEBI:16480"/>
        <dbReference type="ChEBI" id="CHEBI:17632"/>
        <dbReference type="ChEBI" id="CHEBI:57540"/>
        <dbReference type="ChEBI" id="CHEBI:57945"/>
        <dbReference type="EC" id="1.14.12.17"/>
    </reaction>
</comment>
<keyword evidence="7" id="KW-0216">Detoxification</keyword>
<dbReference type="InterPro" id="IPR012292">
    <property type="entry name" value="Globin/Proto"/>
</dbReference>
<evidence type="ECO:0000256" key="16">
    <source>
        <dbReference type="ARBA" id="ARBA00048649"/>
    </source>
</evidence>
<dbReference type="RefSeq" id="XP_003293958.1">
    <property type="nucleotide sequence ID" value="XM_003293910.1"/>
</dbReference>
<dbReference type="CDD" id="cd06184">
    <property type="entry name" value="flavohem_like_fad_nad_binding"/>
    <property type="match status" value="1"/>
</dbReference>
<keyword evidence="11" id="KW-0274">FAD</keyword>
<reference evidence="23" key="1">
    <citation type="journal article" date="2011" name="Genome Biol.">
        <title>Comparative genomics of the social amoebae Dictyostelium discoideum and Dictyostelium purpureum.</title>
        <authorList>
            <consortium name="US DOE Joint Genome Institute (JGI-PGF)"/>
            <person name="Sucgang R."/>
            <person name="Kuo A."/>
            <person name="Tian X."/>
            <person name="Salerno W."/>
            <person name="Parikh A."/>
            <person name="Feasley C.L."/>
            <person name="Dalin E."/>
            <person name="Tu H."/>
            <person name="Huang E."/>
            <person name="Barry K."/>
            <person name="Lindquist E."/>
            <person name="Shapiro H."/>
            <person name="Bruce D."/>
            <person name="Schmutz J."/>
            <person name="Salamov A."/>
            <person name="Fey P."/>
            <person name="Gaudet P."/>
            <person name="Anjard C."/>
            <person name="Babu M.M."/>
            <person name="Basu S."/>
            <person name="Bushmanova Y."/>
            <person name="van der Wel H."/>
            <person name="Katoh-Kurasawa M."/>
            <person name="Dinh C."/>
            <person name="Coutinho P.M."/>
            <person name="Saito T."/>
            <person name="Elias M."/>
            <person name="Schaap P."/>
            <person name="Kay R.R."/>
            <person name="Henrissat B."/>
            <person name="Eichinger L."/>
            <person name="Rivero F."/>
            <person name="Putnam N.H."/>
            <person name="West C.M."/>
            <person name="Loomis W.F."/>
            <person name="Chisholm R.L."/>
            <person name="Shaulsky G."/>
            <person name="Strassmann J.E."/>
            <person name="Queller D.C."/>
            <person name="Kuspa A."/>
            <person name="Grigoriev I.V."/>
        </authorList>
    </citation>
    <scope>NUCLEOTIDE SEQUENCE [LARGE SCALE GENOMIC DNA]</scope>
    <source>
        <strain evidence="23">QSDP1</strain>
    </source>
</reference>
<evidence type="ECO:0000256" key="2">
    <source>
        <dbReference type="ARBA" id="ARBA00001974"/>
    </source>
</evidence>
<dbReference type="VEuPathDB" id="AmoebaDB:DICPUDRAFT_58751"/>
<dbReference type="InParanoid" id="F1A2R8"/>
<dbReference type="Proteomes" id="UP000001064">
    <property type="component" value="Unassembled WGS sequence"/>
</dbReference>
<sequence length="392" mass="43529">MLSPKTVQVIKSTVPVLEQYGVQITSTFYKNMFAAHPELLNIFNHSNQREGKQQTALANTVYAAALHIDKLPEILPAVKQIAHKHRALGIVPAQYDIVGANLLGAIKQVLGDAATDEIIGAWAEAYGVIAKVFIDIEADMYKDAETQPGGWKDTREFTVEKKVQETPNIYSFYLKPTDGQPIASFQPGQYLTLKVQIGDRTHFRHYSLSDGDNQNGYRISVKKEKGEVDGVISNHLHDTINIGDKVFCTAPAGDFVIDQTKEDSVLFLCGGVGITPLLSMLKNTINKQPNRKSTFVFSSKNQEFQPFKDELKEIKAKNNEALHLDIIHSDTQGHVTKESLAKLTAHIDDASKKTTDVYICGPVGFMHSMNTIAKELGFEKIHYEVFGPLTKI</sequence>
<keyword evidence="14" id="KW-0408">Iron</keyword>
<dbReference type="GO" id="GO:0019825">
    <property type="term" value="F:oxygen binding"/>
    <property type="evidence" value="ECO:0007669"/>
    <property type="project" value="InterPro"/>
</dbReference>
<dbReference type="SUPFAM" id="SSF63380">
    <property type="entry name" value="Riboflavin synthase domain-like"/>
    <property type="match status" value="1"/>
</dbReference>
<evidence type="ECO:0000256" key="5">
    <source>
        <dbReference type="ARBA" id="ARBA00012229"/>
    </source>
</evidence>
<evidence type="ECO:0000256" key="7">
    <source>
        <dbReference type="ARBA" id="ARBA00022575"/>
    </source>
</evidence>
<dbReference type="GO" id="GO:0020037">
    <property type="term" value="F:heme binding"/>
    <property type="evidence" value="ECO:0007669"/>
    <property type="project" value="InterPro"/>
</dbReference>
<comment type="subcellular location">
    <subcellularLocation>
        <location evidence="3">Cytoplasm</location>
    </subcellularLocation>
</comment>
<evidence type="ECO:0000313" key="23">
    <source>
        <dbReference type="Proteomes" id="UP000001064"/>
    </source>
</evidence>
<comment type="catalytic activity">
    <reaction evidence="17">
        <text>2 nitric oxide + NADPH + 2 O2 = 2 nitrate + NADP(+) + H(+)</text>
        <dbReference type="Rhea" id="RHEA:19465"/>
        <dbReference type="ChEBI" id="CHEBI:15378"/>
        <dbReference type="ChEBI" id="CHEBI:15379"/>
        <dbReference type="ChEBI" id="CHEBI:16480"/>
        <dbReference type="ChEBI" id="CHEBI:17632"/>
        <dbReference type="ChEBI" id="CHEBI:57783"/>
        <dbReference type="ChEBI" id="CHEBI:58349"/>
        <dbReference type="EC" id="1.14.12.17"/>
    </reaction>
</comment>
<name>F1A2R8_DICPU</name>
<dbReference type="PANTHER" id="PTHR43396">
    <property type="entry name" value="FLAVOHEMOPROTEIN"/>
    <property type="match status" value="1"/>
</dbReference>
<evidence type="ECO:0000256" key="10">
    <source>
        <dbReference type="ARBA" id="ARBA00022723"/>
    </source>
</evidence>
<organism evidence="22 23">
    <name type="scientific">Dictyostelium purpureum</name>
    <name type="common">Slime mold</name>
    <dbReference type="NCBI Taxonomy" id="5786"/>
    <lineage>
        <taxon>Eukaryota</taxon>
        <taxon>Amoebozoa</taxon>
        <taxon>Evosea</taxon>
        <taxon>Eumycetozoa</taxon>
        <taxon>Dictyostelia</taxon>
        <taxon>Dictyosteliales</taxon>
        <taxon>Dictyosteliaceae</taxon>
        <taxon>Dictyostelium</taxon>
    </lineage>
</organism>
<evidence type="ECO:0000259" key="21">
    <source>
        <dbReference type="PROSITE" id="PS51384"/>
    </source>
</evidence>
<dbReference type="GO" id="GO:0071949">
    <property type="term" value="F:FAD binding"/>
    <property type="evidence" value="ECO:0000318"/>
    <property type="project" value="GO_Central"/>
</dbReference>
<dbReference type="AlphaFoldDB" id="F1A2R8"/>
<dbReference type="GO" id="GO:0071500">
    <property type="term" value="P:cellular response to nitrosative stress"/>
    <property type="evidence" value="ECO:0000318"/>
    <property type="project" value="GO_Central"/>
</dbReference>
<accession>F1A2R8</accession>
<dbReference type="Pfam" id="PF00970">
    <property type="entry name" value="FAD_binding_6"/>
    <property type="match status" value="1"/>
</dbReference>
<dbReference type="KEGG" id="dpp:DICPUDRAFT_58751"/>
<dbReference type="SUPFAM" id="SSF52343">
    <property type="entry name" value="Ferredoxin reductase-like, C-terminal NADP-linked domain"/>
    <property type="match status" value="1"/>
</dbReference>
<dbReference type="GO" id="GO:0005737">
    <property type="term" value="C:cytoplasm"/>
    <property type="evidence" value="ECO:0000318"/>
    <property type="project" value="GO_Central"/>
</dbReference>
<dbReference type="Gene3D" id="3.40.50.80">
    <property type="entry name" value="Nucleotide-binding domain of ferredoxin-NADP reductase (FNR) module"/>
    <property type="match status" value="1"/>
</dbReference>
<dbReference type="GO" id="GO:0071333">
    <property type="term" value="P:cellular response to glucose stimulus"/>
    <property type="evidence" value="ECO:0007669"/>
    <property type="project" value="UniProtKB-ARBA"/>
</dbReference>
<evidence type="ECO:0000313" key="22">
    <source>
        <dbReference type="EMBL" id="EGC29514.1"/>
    </source>
</evidence>
<keyword evidence="23" id="KW-1185">Reference proteome</keyword>
<keyword evidence="12" id="KW-0521">NADP</keyword>
<comment type="function">
    <text evidence="18">Is involved in NO detoxification in an aerobic process, termed nitric oxide dioxygenase (NOD) reaction that utilizes O(2) and NAD(P)H to convert NO to nitrate, which protects the cell from various noxious nitrogen compounds. Therefore, plays a central role in the inducible response to nitrosative stress.</text>
</comment>
<evidence type="ECO:0000256" key="19">
    <source>
        <dbReference type="RuleBase" id="RU000356"/>
    </source>
</evidence>
<dbReference type="EC" id="1.14.12.17" evidence="5"/>